<organism evidence="7 8">
    <name type="scientific">Eiseniibacteriota bacterium</name>
    <dbReference type="NCBI Taxonomy" id="2212470"/>
    <lineage>
        <taxon>Bacteria</taxon>
        <taxon>Candidatus Eiseniibacteriota</taxon>
    </lineage>
</organism>
<name>A0A956SEJ1_UNCEI</name>
<evidence type="ECO:0000259" key="6">
    <source>
        <dbReference type="Pfam" id="PF01087"/>
    </source>
</evidence>
<dbReference type="PANTHER" id="PTHR42763">
    <property type="entry name" value="ADP-GLUCOSE PHOSPHORYLASE"/>
    <property type="match status" value="1"/>
</dbReference>
<keyword evidence="2" id="KW-0548">Nucleotidyltransferase</keyword>
<reference evidence="7" key="2">
    <citation type="journal article" date="2021" name="Microbiome">
        <title>Successional dynamics and alternative stable states in a saline activated sludge microbial community over 9 years.</title>
        <authorList>
            <person name="Wang Y."/>
            <person name="Ye J."/>
            <person name="Ju F."/>
            <person name="Liu L."/>
            <person name="Boyd J.A."/>
            <person name="Deng Y."/>
            <person name="Parks D.H."/>
            <person name="Jiang X."/>
            <person name="Yin X."/>
            <person name="Woodcroft B.J."/>
            <person name="Tyson G.W."/>
            <person name="Hugenholtz P."/>
            <person name="Polz M.F."/>
            <person name="Zhang T."/>
        </authorList>
    </citation>
    <scope>NUCLEOTIDE SEQUENCE</scope>
    <source>
        <strain evidence="7">HKST-UBA02</strain>
    </source>
</reference>
<sequence length="334" mass="37191">MPELRRDPIVGRWVVLAPERGERPSDFPPVQVGTARNTCPFCPGRESMTPPEVYAERPDGMRDDGEGWSVRVVSNKYPALQIEGDLDPKSDGVYRSMRGVGAHEVIIESPDHSANLASLPDDQIAAVARAARERILDLTGDRRFRYIQVFKNFGAEAGATMEHGHTQLIATPTVPRRLDEELGGFALHERANGGCILCSMIEQERASQGRILIESDRFLAFEPFAPRFPYETWIVPTYHEGAYETSSDDDLLAFAQILGRTLRAIHGALDSPPYNFVLHTAPINEPGRPPLFHWHLEIMPKLTKVAGFEWGTGFYINSVPPEDAAGVLRSHLDI</sequence>
<proteinExistence type="predicted"/>
<evidence type="ECO:0000256" key="3">
    <source>
        <dbReference type="ARBA" id="ARBA00023277"/>
    </source>
</evidence>
<dbReference type="GO" id="GO:0006012">
    <property type="term" value="P:galactose metabolic process"/>
    <property type="evidence" value="ECO:0007669"/>
    <property type="project" value="InterPro"/>
</dbReference>
<feature type="binding site" evidence="5">
    <location>
        <position position="163"/>
    </location>
    <ligand>
        <name>Zn(2+)</name>
        <dbReference type="ChEBI" id="CHEBI:29105"/>
    </ligand>
</feature>
<keyword evidence="1" id="KW-0808">Transferase</keyword>
<evidence type="ECO:0000313" key="8">
    <source>
        <dbReference type="Proteomes" id="UP000739538"/>
    </source>
</evidence>
<evidence type="ECO:0000256" key="1">
    <source>
        <dbReference type="ARBA" id="ARBA00022679"/>
    </source>
</evidence>
<evidence type="ECO:0000256" key="4">
    <source>
        <dbReference type="PIRSR" id="PIRSR000808-1"/>
    </source>
</evidence>
<dbReference type="InterPro" id="IPR036265">
    <property type="entry name" value="HIT-like_sf"/>
</dbReference>
<dbReference type="Gene3D" id="3.30.428.10">
    <property type="entry name" value="HIT-like"/>
    <property type="match status" value="2"/>
</dbReference>
<keyword evidence="5" id="KW-0479">Metal-binding</keyword>
<evidence type="ECO:0000313" key="7">
    <source>
        <dbReference type="EMBL" id="MCA9757625.1"/>
    </source>
</evidence>
<feature type="binding site" evidence="5">
    <location>
        <position position="112"/>
    </location>
    <ligand>
        <name>Zn(2+)</name>
        <dbReference type="ChEBI" id="CHEBI:29105"/>
    </ligand>
</feature>
<reference evidence="7" key="1">
    <citation type="submission" date="2020-04" db="EMBL/GenBank/DDBJ databases">
        <authorList>
            <person name="Zhang T."/>
        </authorList>
    </citation>
    <scope>NUCLEOTIDE SEQUENCE</scope>
    <source>
        <strain evidence="7">HKST-UBA02</strain>
    </source>
</reference>
<dbReference type="PANTHER" id="PTHR42763:SF1">
    <property type="entry name" value="UDP-GLUCOSE--HEXOSE-1-PHOSPHATE URIDYLYLTRANSFERASE"/>
    <property type="match status" value="1"/>
</dbReference>
<dbReference type="Pfam" id="PF01087">
    <property type="entry name" value="GalP_UDP_transf"/>
    <property type="match status" value="1"/>
</dbReference>
<dbReference type="SUPFAM" id="SSF54197">
    <property type="entry name" value="HIT-like"/>
    <property type="match status" value="2"/>
</dbReference>
<evidence type="ECO:0000256" key="2">
    <source>
        <dbReference type="ARBA" id="ARBA00022695"/>
    </source>
</evidence>
<accession>A0A956SEJ1</accession>
<dbReference type="InterPro" id="IPR005849">
    <property type="entry name" value="GalP_Utransf_N"/>
</dbReference>
<keyword evidence="5" id="KW-0862">Zinc</keyword>
<dbReference type="PIRSF" id="PIRSF000808">
    <property type="entry name" value="GalT"/>
    <property type="match status" value="1"/>
</dbReference>
<protein>
    <submittedName>
        <fullName evidence="7">DUF4921 family protein</fullName>
    </submittedName>
</protein>
<evidence type="ECO:0000256" key="5">
    <source>
        <dbReference type="PIRSR" id="PIRSR000808-3"/>
    </source>
</evidence>
<feature type="domain" description="Galactose-1-phosphate uridyl transferase N-terminal" evidence="6">
    <location>
        <begin position="3"/>
        <end position="175"/>
    </location>
</feature>
<feature type="binding site" evidence="5">
    <location>
        <position position="42"/>
    </location>
    <ligand>
        <name>Zn(2+)</name>
        <dbReference type="ChEBI" id="CHEBI:29105"/>
    </ligand>
</feature>
<dbReference type="GO" id="GO:0008108">
    <property type="term" value="F:UDP-glucose:hexose-1-phosphate uridylyltransferase activity"/>
    <property type="evidence" value="ECO:0007669"/>
    <property type="project" value="InterPro"/>
</dbReference>
<feature type="active site" description="Tele-UMP-histidine intermediate" evidence="4">
    <location>
        <position position="165"/>
    </location>
</feature>
<feature type="binding site" evidence="5">
    <location>
        <position position="39"/>
    </location>
    <ligand>
        <name>Zn(2+)</name>
        <dbReference type="ChEBI" id="CHEBI:29105"/>
    </ligand>
</feature>
<comment type="cofactor">
    <cofactor evidence="5">
        <name>Zn(2+)</name>
        <dbReference type="ChEBI" id="CHEBI:29105"/>
    </cofactor>
    <text evidence="5">Binds 1 zinc ion per subunit.</text>
</comment>
<dbReference type="Proteomes" id="UP000739538">
    <property type="component" value="Unassembled WGS sequence"/>
</dbReference>
<dbReference type="InterPro" id="IPR001937">
    <property type="entry name" value="GalP_UDPtransf1"/>
</dbReference>
<comment type="caution">
    <text evidence="7">The sequence shown here is derived from an EMBL/GenBank/DDBJ whole genome shotgun (WGS) entry which is preliminary data.</text>
</comment>
<keyword evidence="3" id="KW-0119">Carbohydrate metabolism</keyword>
<dbReference type="InterPro" id="IPR053177">
    <property type="entry name" value="ADP-glucose_phosphorylase"/>
</dbReference>
<dbReference type="EMBL" id="JAGQHS010000109">
    <property type="protein sequence ID" value="MCA9757625.1"/>
    <property type="molecule type" value="Genomic_DNA"/>
</dbReference>
<dbReference type="GO" id="GO:0008270">
    <property type="term" value="F:zinc ion binding"/>
    <property type="evidence" value="ECO:0007669"/>
    <property type="project" value="InterPro"/>
</dbReference>
<gene>
    <name evidence="7" type="ORF">KDA27_17610</name>
</gene>
<dbReference type="AlphaFoldDB" id="A0A956SEJ1"/>